<evidence type="ECO:0000313" key="2">
    <source>
        <dbReference type="EMBL" id="GAA4881444.1"/>
    </source>
</evidence>
<accession>A0ABP9EKA3</accession>
<evidence type="ECO:0008006" key="4">
    <source>
        <dbReference type="Google" id="ProtNLM"/>
    </source>
</evidence>
<dbReference type="Proteomes" id="UP001499988">
    <property type="component" value="Unassembled WGS sequence"/>
</dbReference>
<organism evidence="2 3">
    <name type="scientific">Ferrimonas pelagia</name>
    <dbReference type="NCBI Taxonomy" id="1177826"/>
    <lineage>
        <taxon>Bacteria</taxon>
        <taxon>Pseudomonadati</taxon>
        <taxon>Pseudomonadota</taxon>
        <taxon>Gammaproteobacteria</taxon>
        <taxon>Alteromonadales</taxon>
        <taxon>Ferrimonadaceae</taxon>
        <taxon>Ferrimonas</taxon>
    </lineage>
</organism>
<evidence type="ECO:0000256" key="1">
    <source>
        <dbReference type="SAM" id="Coils"/>
    </source>
</evidence>
<proteinExistence type="predicted"/>
<sequence length="84" mass="9534">MDVMQMVMFFGVLPGVLLFSGVMAWMNNQHQVRMAELKGGNRAMQQQMKELVEQNQKLAERVAVLEKLAVDDGAEISREIRKLA</sequence>
<evidence type="ECO:0000313" key="3">
    <source>
        <dbReference type="Proteomes" id="UP001499988"/>
    </source>
</evidence>
<keyword evidence="3" id="KW-1185">Reference proteome</keyword>
<gene>
    <name evidence="2" type="ORF">GCM10023333_14490</name>
</gene>
<comment type="caution">
    <text evidence="2">The sequence shown here is derived from an EMBL/GenBank/DDBJ whole genome shotgun (WGS) entry which is preliminary data.</text>
</comment>
<dbReference type="RefSeq" id="WP_345334684.1">
    <property type="nucleotide sequence ID" value="NZ_BAABJZ010000020.1"/>
</dbReference>
<keyword evidence="1" id="KW-0175">Coiled coil</keyword>
<protein>
    <recommendedName>
        <fullName evidence="4">Phage shock protein B</fullName>
    </recommendedName>
</protein>
<dbReference type="EMBL" id="BAABJZ010000020">
    <property type="protein sequence ID" value="GAA4881444.1"/>
    <property type="molecule type" value="Genomic_DNA"/>
</dbReference>
<reference evidence="3" key="1">
    <citation type="journal article" date="2019" name="Int. J. Syst. Evol. Microbiol.">
        <title>The Global Catalogue of Microorganisms (GCM) 10K type strain sequencing project: providing services to taxonomists for standard genome sequencing and annotation.</title>
        <authorList>
            <consortium name="The Broad Institute Genomics Platform"/>
            <consortium name="The Broad Institute Genome Sequencing Center for Infectious Disease"/>
            <person name="Wu L."/>
            <person name="Ma J."/>
        </authorList>
    </citation>
    <scope>NUCLEOTIDE SEQUENCE [LARGE SCALE GENOMIC DNA]</scope>
    <source>
        <strain evidence="3">JCM 18401</strain>
    </source>
</reference>
<feature type="coiled-coil region" evidence="1">
    <location>
        <begin position="34"/>
        <end position="68"/>
    </location>
</feature>
<name>A0ABP9EKA3_9GAMM</name>